<dbReference type="AlphaFoldDB" id="A0A917G072"/>
<dbReference type="PROSITE" id="PS51257">
    <property type="entry name" value="PROKAR_LIPOPROTEIN"/>
    <property type="match status" value="1"/>
</dbReference>
<accession>A0A917G072</accession>
<comment type="caution">
    <text evidence="2">The sequence shown here is derived from an EMBL/GenBank/DDBJ whole genome shotgun (WGS) entry which is preliminary data.</text>
</comment>
<reference evidence="2" key="1">
    <citation type="journal article" date="2014" name="Int. J. Syst. Evol. Microbiol.">
        <title>Complete genome sequence of Corynebacterium casei LMG S-19264T (=DSM 44701T), isolated from a smear-ripened cheese.</title>
        <authorList>
            <consortium name="US DOE Joint Genome Institute (JGI-PGF)"/>
            <person name="Walter F."/>
            <person name="Albersmeier A."/>
            <person name="Kalinowski J."/>
            <person name="Ruckert C."/>
        </authorList>
    </citation>
    <scope>NUCLEOTIDE SEQUENCE</scope>
    <source>
        <strain evidence="2">CGMCC 1.15760</strain>
    </source>
</reference>
<proteinExistence type="predicted"/>
<sequence length="279" mass="31496">MKKILLSGSILLFLLGGCGSNNDESQKKSEVSTEKNEKSAGKITEDDITKLYTSPKKFKGYEYEFVGKLLGEPEQDDEGTYLQIYADPQNYEKNTIVAIKDPTLKIKEDDYVRVKGTIEDTFEGENMLGGKVTAPMVLASSVKVIDYAEALAPTLKEIKVEKEINQNDFIVKVEKIEFAKPHTRVFFTIDNKTNDKISFYTFNTKLIHQGKQLEEDTDYDANYPELQSELLPGVSSTGIITYPAINIDDLNDLKIYAEGSSNNYDIEMEPFVFEIENTN</sequence>
<feature type="compositionally biased region" description="Basic and acidic residues" evidence="1">
    <location>
        <begin position="24"/>
        <end position="41"/>
    </location>
</feature>
<feature type="region of interest" description="Disordered" evidence="1">
    <location>
        <begin position="22"/>
        <end position="41"/>
    </location>
</feature>
<reference evidence="2" key="2">
    <citation type="submission" date="2020-09" db="EMBL/GenBank/DDBJ databases">
        <authorList>
            <person name="Sun Q."/>
            <person name="Zhou Y."/>
        </authorList>
    </citation>
    <scope>NUCLEOTIDE SEQUENCE</scope>
    <source>
        <strain evidence="2">CGMCC 1.15760</strain>
    </source>
</reference>
<evidence type="ECO:0000256" key="1">
    <source>
        <dbReference type="SAM" id="MobiDB-lite"/>
    </source>
</evidence>
<dbReference type="EMBL" id="BMJT01000002">
    <property type="protein sequence ID" value="GGG15960.1"/>
    <property type="molecule type" value="Genomic_DNA"/>
</dbReference>
<gene>
    <name evidence="2" type="ORF">GCM10007425_07830</name>
</gene>
<evidence type="ECO:0000313" key="2">
    <source>
        <dbReference type="EMBL" id="GGG15960.1"/>
    </source>
</evidence>
<dbReference type="Proteomes" id="UP000616608">
    <property type="component" value="Unassembled WGS sequence"/>
</dbReference>
<evidence type="ECO:0000313" key="3">
    <source>
        <dbReference type="Proteomes" id="UP000616608"/>
    </source>
</evidence>
<evidence type="ECO:0008006" key="4">
    <source>
        <dbReference type="Google" id="ProtNLM"/>
    </source>
</evidence>
<protein>
    <recommendedName>
        <fullName evidence="4">DUF4352 domain-containing protein</fullName>
    </recommendedName>
</protein>
<dbReference type="RefSeq" id="WP_188613708.1">
    <property type="nucleotide sequence ID" value="NZ_BMJT01000002.1"/>
</dbReference>
<keyword evidence="3" id="KW-1185">Reference proteome</keyword>
<name>A0A917G072_9BACI</name>
<organism evidence="2 3">
    <name type="scientific">Lysinibacillus alkalisoli</name>
    <dbReference type="NCBI Taxonomy" id="1911548"/>
    <lineage>
        <taxon>Bacteria</taxon>
        <taxon>Bacillati</taxon>
        <taxon>Bacillota</taxon>
        <taxon>Bacilli</taxon>
        <taxon>Bacillales</taxon>
        <taxon>Bacillaceae</taxon>
        <taxon>Lysinibacillus</taxon>
    </lineage>
</organism>